<proteinExistence type="predicted"/>
<dbReference type="HOGENOM" id="CLU_024271_1_0_1"/>
<dbReference type="SMART" id="SM00256">
    <property type="entry name" value="FBOX"/>
    <property type="match status" value="1"/>
</dbReference>
<organism evidence="3">
    <name type="scientific">Serpula lacrymans var. lacrymans (strain S7.3)</name>
    <name type="common">Dry rot fungus</name>
    <dbReference type="NCBI Taxonomy" id="936435"/>
    <lineage>
        <taxon>Eukaryota</taxon>
        <taxon>Fungi</taxon>
        <taxon>Dikarya</taxon>
        <taxon>Basidiomycota</taxon>
        <taxon>Agaricomycotina</taxon>
        <taxon>Agaricomycetes</taxon>
        <taxon>Agaricomycetidae</taxon>
        <taxon>Boletales</taxon>
        <taxon>Coniophorineae</taxon>
        <taxon>Serpulaceae</taxon>
        <taxon>Serpula</taxon>
    </lineage>
</organism>
<dbReference type="AlphaFoldDB" id="F8Q968"/>
<evidence type="ECO:0000313" key="2">
    <source>
        <dbReference type="EMBL" id="EGN95123.1"/>
    </source>
</evidence>
<gene>
    <name evidence="2" type="ORF">SERLA73DRAFT_187446</name>
</gene>
<keyword evidence="3" id="KW-1185">Reference proteome</keyword>
<dbReference type="OrthoDB" id="3211970at2759"/>
<dbReference type="SUPFAM" id="SSF81383">
    <property type="entry name" value="F-box domain"/>
    <property type="match status" value="1"/>
</dbReference>
<dbReference type="EMBL" id="GL945486">
    <property type="protein sequence ID" value="EGN95123.1"/>
    <property type="molecule type" value="Genomic_DNA"/>
</dbReference>
<dbReference type="InParanoid" id="F8Q968"/>
<dbReference type="Proteomes" id="UP000008063">
    <property type="component" value="Unassembled WGS sequence"/>
</dbReference>
<dbReference type="InterPro" id="IPR036047">
    <property type="entry name" value="F-box-like_dom_sf"/>
</dbReference>
<name>F8Q968_SERL3</name>
<sequence>MLDLPLELFLMIAADLNVADIISLRKTCRLLFHYSHERTLWLDLLCWIQMFLPLPRLTHDLDALISSEIERIVLSVLRTERLWLVPREYNPPAPIYTLSCDPKIDYPVHLEYVFDDYLLAIYKLGQVYVWDTRYLDSSSPGKECGSYLLAEQPRSYVTVVGADKATVFIGIALESGQTVILSSTLWPFLFTSSEEKDNSALQLISTMDIGSPSVIHDINVKTELVLFSRATDIRIFNWRTQTCYTIGDHSTGELLDHLVKKLKFLWPYVLCLRSSSISVYDLRPFSESMDSSQLPQAPILVRELQYLKFMCASLSNPWPQPILPSGPSDGSQFYRMSLVGHDFYKGLFLHRIILDLSPTPSLSVNCIDVLSYATYGGHTPNTNSLFPPDDGRPPQRIIFNAGNYIEDHCLSSQGCRGLWIERLRNSEHCILVAFSVRNNNEDKPAVGNDITLGSNLGMVDRQTSGPVRGALRLNGRMISTLPLTVPSSGWRILSTFSETTGKIAIGGRSIQILTLKNMATAQ</sequence>
<evidence type="ECO:0000259" key="1">
    <source>
        <dbReference type="PROSITE" id="PS50181"/>
    </source>
</evidence>
<dbReference type="InterPro" id="IPR001810">
    <property type="entry name" value="F-box_dom"/>
</dbReference>
<dbReference type="PROSITE" id="PS50181">
    <property type="entry name" value="FBOX"/>
    <property type="match status" value="1"/>
</dbReference>
<protein>
    <recommendedName>
        <fullName evidence="1">F-box domain-containing protein</fullName>
    </recommendedName>
</protein>
<evidence type="ECO:0000313" key="3">
    <source>
        <dbReference type="Proteomes" id="UP000008063"/>
    </source>
</evidence>
<accession>F8Q968</accession>
<reference evidence="3" key="1">
    <citation type="journal article" date="2011" name="Science">
        <title>The plant cell wall-decomposing machinery underlies the functional diversity of forest fungi.</title>
        <authorList>
            <person name="Eastwood D.C."/>
            <person name="Floudas D."/>
            <person name="Binder M."/>
            <person name="Majcherczyk A."/>
            <person name="Schneider P."/>
            <person name="Aerts A."/>
            <person name="Asiegbu F.O."/>
            <person name="Baker S.E."/>
            <person name="Barry K."/>
            <person name="Bendiksby M."/>
            <person name="Blumentritt M."/>
            <person name="Coutinho P.M."/>
            <person name="Cullen D."/>
            <person name="de Vries R.P."/>
            <person name="Gathman A."/>
            <person name="Goodell B."/>
            <person name="Henrissat B."/>
            <person name="Ihrmark K."/>
            <person name="Kauserud H."/>
            <person name="Kohler A."/>
            <person name="LaButti K."/>
            <person name="Lapidus A."/>
            <person name="Lavin J.L."/>
            <person name="Lee Y.-H."/>
            <person name="Lindquist E."/>
            <person name="Lilly W."/>
            <person name="Lucas S."/>
            <person name="Morin E."/>
            <person name="Murat C."/>
            <person name="Oguiza J.A."/>
            <person name="Park J."/>
            <person name="Pisabarro A.G."/>
            <person name="Riley R."/>
            <person name="Rosling A."/>
            <person name="Salamov A."/>
            <person name="Schmidt O."/>
            <person name="Schmutz J."/>
            <person name="Skrede I."/>
            <person name="Stenlid J."/>
            <person name="Wiebenga A."/>
            <person name="Xie X."/>
            <person name="Kuees U."/>
            <person name="Hibbett D.S."/>
            <person name="Hoffmeister D."/>
            <person name="Hoegberg N."/>
            <person name="Martin F."/>
            <person name="Grigoriev I.V."/>
            <person name="Watkinson S.C."/>
        </authorList>
    </citation>
    <scope>NUCLEOTIDE SEQUENCE [LARGE SCALE GENOMIC DNA]</scope>
    <source>
        <strain evidence="3">strain S7.3</strain>
    </source>
</reference>
<feature type="domain" description="F-box" evidence="1">
    <location>
        <begin position="1"/>
        <end position="44"/>
    </location>
</feature>